<evidence type="ECO:0000313" key="1">
    <source>
        <dbReference type="EMBL" id="MPL59632.1"/>
    </source>
</evidence>
<gene>
    <name evidence="1" type="ORF">SDC9_05187</name>
</gene>
<dbReference type="Gene3D" id="2.40.160.60">
    <property type="entry name" value="Outer membrane protein transport protein (OMPP1/FadL/TodX)"/>
    <property type="match status" value="1"/>
</dbReference>
<sequence>MNKKAIVLVLIVALGGAVFAQTQVNSVSPKDASSMGMGGTFKVFSTGYDTFFGNPAGFGSKKGELTIADLNTWVYVKPTQENIKAAQKIIGGDDSGMISTIEKLVVENGFGAGASLGLGWAGKGFGLGLTMVTDEIATGSSLLGAKLVSQTQANLTVGLAVPFQLGPVAFSVGADARAFYKLNSDPASGWPFNAIVTDIFVNNKEPMEAIENLDVLGGYGFALDAGATIGLGPFMIGAMVRDLGLEMNMEQAKVKDVLNSGEIPMDGSIVYQLKPIITTGLGFKLDLGLIAPSVYVEADDPLALINEGFDSIWGNLHAGAELRLLRFLALRAGLNQGYLSLGVGLNILFLKVDAAVFTEEVGVNPGDFGRTGIALQAAIRF</sequence>
<proteinExistence type="predicted"/>
<accession>A0A644T0H2</accession>
<organism evidence="1">
    <name type="scientific">bioreactor metagenome</name>
    <dbReference type="NCBI Taxonomy" id="1076179"/>
    <lineage>
        <taxon>unclassified sequences</taxon>
        <taxon>metagenomes</taxon>
        <taxon>ecological metagenomes</taxon>
    </lineage>
</organism>
<dbReference type="AlphaFoldDB" id="A0A644T0H2"/>
<reference evidence="1" key="1">
    <citation type="submission" date="2019-08" db="EMBL/GenBank/DDBJ databases">
        <authorList>
            <person name="Kucharzyk K."/>
            <person name="Murdoch R.W."/>
            <person name="Higgins S."/>
            <person name="Loffler F."/>
        </authorList>
    </citation>
    <scope>NUCLEOTIDE SEQUENCE</scope>
</reference>
<dbReference type="EMBL" id="VSSQ01000010">
    <property type="protein sequence ID" value="MPL59632.1"/>
    <property type="molecule type" value="Genomic_DNA"/>
</dbReference>
<comment type="caution">
    <text evidence="1">The sequence shown here is derived from an EMBL/GenBank/DDBJ whole genome shotgun (WGS) entry which is preliminary data.</text>
</comment>
<protein>
    <recommendedName>
        <fullName evidence="2">DUF5723 domain-containing protein</fullName>
    </recommendedName>
</protein>
<name>A0A644T0H2_9ZZZZ</name>
<evidence type="ECO:0008006" key="2">
    <source>
        <dbReference type="Google" id="ProtNLM"/>
    </source>
</evidence>